<dbReference type="PRINTS" id="PR00598">
    <property type="entry name" value="HTHMARR"/>
</dbReference>
<keyword evidence="4" id="KW-1185">Reference proteome</keyword>
<gene>
    <name evidence="3" type="ORF">GCM10017559_57710</name>
</gene>
<dbReference type="SUPFAM" id="SSF46785">
    <property type="entry name" value="Winged helix' DNA-binding domain"/>
    <property type="match status" value="1"/>
</dbReference>
<feature type="domain" description="HTH marR-type" evidence="2">
    <location>
        <begin position="111"/>
        <end position="148"/>
    </location>
</feature>
<sequence>MRNPHDRRARSGSPAPGRAGPALFALIRHWSRRWPQQIAGNGAESGHVSRVVVVDIIGGLGGTDDIAEDVGGDAGTGGVGTTGGADGSGRADEGDRAGGSGRSDRAARVGVRDVAEALGVDRSVASRMVADAVAAGLVRRGTLEGDARHADLVLTASGRELLAAARRWQDEAFDTFTEDWSAEEREIFATLLVRFVARATATTR</sequence>
<dbReference type="Pfam" id="PF12802">
    <property type="entry name" value="MarR_2"/>
    <property type="match status" value="1"/>
</dbReference>
<feature type="compositionally biased region" description="Basic and acidic residues" evidence="1">
    <location>
        <begin position="89"/>
        <end position="106"/>
    </location>
</feature>
<feature type="region of interest" description="Disordered" evidence="1">
    <location>
        <begin position="1"/>
        <end position="20"/>
    </location>
</feature>
<feature type="region of interest" description="Disordered" evidence="1">
    <location>
        <begin position="68"/>
        <end position="106"/>
    </location>
</feature>
<dbReference type="InterPro" id="IPR000835">
    <property type="entry name" value="HTH_MarR-typ"/>
</dbReference>
<protein>
    <submittedName>
        <fullName evidence="3">MarR family winged helix-turn-helix transcriptional regulator</fullName>
    </submittedName>
</protein>
<dbReference type="RefSeq" id="WP_344900829.1">
    <property type="nucleotide sequence ID" value="NZ_BAAAWD010000015.1"/>
</dbReference>
<evidence type="ECO:0000313" key="3">
    <source>
        <dbReference type="EMBL" id="GAA3024607.1"/>
    </source>
</evidence>
<reference evidence="3 4" key="1">
    <citation type="journal article" date="2019" name="Int. J. Syst. Evol. Microbiol.">
        <title>The Global Catalogue of Microorganisms (GCM) 10K type strain sequencing project: providing services to taxonomists for standard genome sequencing and annotation.</title>
        <authorList>
            <consortium name="The Broad Institute Genomics Platform"/>
            <consortium name="The Broad Institute Genome Sequencing Center for Infectious Disease"/>
            <person name="Wu L."/>
            <person name="Ma J."/>
        </authorList>
    </citation>
    <scope>NUCLEOTIDE SEQUENCE [LARGE SCALE GENOMIC DNA]</scope>
    <source>
        <strain evidence="3 4">JCM 3106</strain>
    </source>
</reference>
<evidence type="ECO:0000259" key="2">
    <source>
        <dbReference type="Pfam" id="PF12802"/>
    </source>
</evidence>
<name>A0ABN3YB71_9ACTN</name>
<proteinExistence type="predicted"/>
<comment type="caution">
    <text evidence="3">The sequence shown here is derived from an EMBL/GenBank/DDBJ whole genome shotgun (WGS) entry which is preliminary data.</text>
</comment>
<dbReference type="Gene3D" id="1.10.10.10">
    <property type="entry name" value="Winged helix-like DNA-binding domain superfamily/Winged helix DNA-binding domain"/>
    <property type="match status" value="1"/>
</dbReference>
<evidence type="ECO:0000256" key="1">
    <source>
        <dbReference type="SAM" id="MobiDB-lite"/>
    </source>
</evidence>
<dbReference type="InterPro" id="IPR036390">
    <property type="entry name" value="WH_DNA-bd_sf"/>
</dbReference>
<evidence type="ECO:0000313" key="4">
    <source>
        <dbReference type="Proteomes" id="UP001499930"/>
    </source>
</evidence>
<dbReference type="Proteomes" id="UP001499930">
    <property type="component" value="Unassembled WGS sequence"/>
</dbReference>
<feature type="compositionally biased region" description="Gly residues" evidence="1">
    <location>
        <begin position="72"/>
        <end position="87"/>
    </location>
</feature>
<dbReference type="EMBL" id="BAAAWD010000015">
    <property type="protein sequence ID" value="GAA3024607.1"/>
    <property type="molecule type" value="Genomic_DNA"/>
</dbReference>
<accession>A0ABN3YB71</accession>
<organism evidence="3 4">
    <name type="scientific">Streptosporangium longisporum</name>
    <dbReference type="NCBI Taxonomy" id="46187"/>
    <lineage>
        <taxon>Bacteria</taxon>
        <taxon>Bacillati</taxon>
        <taxon>Actinomycetota</taxon>
        <taxon>Actinomycetes</taxon>
        <taxon>Streptosporangiales</taxon>
        <taxon>Streptosporangiaceae</taxon>
        <taxon>Streptosporangium</taxon>
    </lineage>
</organism>
<dbReference type="InterPro" id="IPR036388">
    <property type="entry name" value="WH-like_DNA-bd_sf"/>
</dbReference>